<accession>A0ABR2EMF1</accession>
<keyword evidence="2" id="KW-1185">Reference proteome</keyword>
<evidence type="ECO:0000313" key="1">
    <source>
        <dbReference type="EMBL" id="KAK8562623.1"/>
    </source>
</evidence>
<dbReference type="Proteomes" id="UP001472677">
    <property type="component" value="Unassembled WGS sequence"/>
</dbReference>
<protein>
    <submittedName>
        <fullName evidence="1">Uncharacterized protein</fullName>
    </submittedName>
</protein>
<comment type="caution">
    <text evidence="1">The sequence shown here is derived from an EMBL/GenBank/DDBJ whole genome shotgun (WGS) entry which is preliminary data.</text>
</comment>
<reference evidence="1 2" key="1">
    <citation type="journal article" date="2024" name="G3 (Bethesda)">
        <title>Genome assembly of Hibiscus sabdariffa L. provides insights into metabolisms of medicinal natural products.</title>
        <authorList>
            <person name="Kim T."/>
        </authorList>
    </citation>
    <scope>NUCLEOTIDE SEQUENCE [LARGE SCALE GENOMIC DNA]</scope>
    <source>
        <strain evidence="1">TK-2024</strain>
        <tissue evidence="1">Old leaves</tissue>
    </source>
</reference>
<dbReference type="EMBL" id="JBBPBM010000012">
    <property type="protein sequence ID" value="KAK8562623.1"/>
    <property type="molecule type" value="Genomic_DNA"/>
</dbReference>
<organism evidence="1 2">
    <name type="scientific">Hibiscus sabdariffa</name>
    <name type="common">roselle</name>
    <dbReference type="NCBI Taxonomy" id="183260"/>
    <lineage>
        <taxon>Eukaryota</taxon>
        <taxon>Viridiplantae</taxon>
        <taxon>Streptophyta</taxon>
        <taxon>Embryophyta</taxon>
        <taxon>Tracheophyta</taxon>
        <taxon>Spermatophyta</taxon>
        <taxon>Magnoliopsida</taxon>
        <taxon>eudicotyledons</taxon>
        <taxon>Gunneridae</taxon>
        <taxon>Pentapetalae</taxon>
        <taxon>rosids</taxon>
        <taxon>malvids</taxon>
        <taxon>Malvales</taxon>
        <taxon>Malvaceae</taxon>
        <taxon>Malvoideae</taxon>
        <taxon>Hibiscus</taxon>
    </lineage>
</organism>
<proteinExistence type="predicted"/>
<evidence type="ECO:0000313" key="2">
    <source>
        <dbReference type="Proteomes" id="UP001472677"/>
    </source>
</evidence>
<gene>
    <name evidence="1" type="ORF">V6N12_010697</name>
</gene>
<sequence length="113" mass="12310">MLPLSPRNSEGTFHAVCTQSPDNLAPHADLRGVSYFGTIRFSIGRQQRGARSYAGVVSGGKKHATIDPVHSLDDVVIEEGDVTVDLSGPFPLVVFSENVHERIDHSMRQTLIV</sequence>
<name>A0ABR2EMF1_9ROSI</name>